<evidence type="ECO:0000313" key="2">
    <source>
        <dbReference type="Proteomes" id="UP000640583"/>
    </source>
</evidence>
<dbReference type="AlphaFoldDB" id="A0A8J7IZ05"/>
<dbReference type="PROSITE" id="PS51257">
    <property type="entry name" value="PROKAR_LIPOPROTEIN"/>
    <property type="match status" value="1"/>
</dbReference>
<dbReference type="EMBL" id="JADCKQ010000012">
    <property type="protein sequence ID" value="MBI1494920.1"/>
    <property type="molecule type" value="Genomic_DNA"/>
</dbReference>
<name>A0A8J7IZ05_9RHOB</name>
<dbReference type="RefSeq" id="WP_228849650.1">
    <property type="nucleotide sequence ID" value="NZ_JADCKQ010000012.1"/>
</dbReference>
<evidence type="ECO:0000313" key="1">
    <source>
        <dbReference type="EMBL" id="MBI1494920.1"/>
    </source>
</evidence>
<keyword evidence="2" id="KW-1185">Reference proteome</keyword>
<protein>
    <recommendedName>
        <fullName evidence="3">Lipoprotein</fullName>
    </recommendedName>
</protein>
<accession>A0A8J7IZ05</accession>
<dbReference type="InterPro" id="IPR020349">
    <property type="entry name" value="Uncharacterised_14.7kDa"/>
</dbReference>
<evidence type="ECO:0008006" key="3">
    <source>
        <dbReference type="Google" id="ProtNLM"/>
    </source>
</evidence>
<reference evidence="1" key="1">
    <citation type="submission" date="2020-10" db="EMBL/GenBank/DDBJ databases">
        <title>Paenihalocynthiibacter styelae gen. nov., sp. nov., isolated from stalked sea squirt Styela clava.</title>
        <authorList>
            <person name="Kim Y.-O."/>
            <person name="Yoon J.-H."/>
        </authorList>
    </citation>
    <scope>NUCLEOTIDE SEQUENCE</scope>
    <source>
        <strain evidence="1">MYP1-1</strain>
    </source>
</reference>
<sequence length="140" mass="15667">MKTTLKFSLVAAVLAVTGCTAPEPIDPARMAEAQRFVSEFAGKIGPAVFISNECPNYRMNPAEESKLQYEMLMEMSERGIAPREVDRALDTAQSEVAILRSLVEYSQRRNVQLDDRASVCRAGDYERRHNTAIGKMLVRI</sequence>
<dbReference type="Proteomes" id="UP000640583">
    <property type="component" value="Unassembled WGS sequence"/>
</dbReference>
<dbReference type="Pfam" id="PF17267">
    <property type="entry name" value="DUF5333"/>
    <property type="match status" value="1"/>
</dbReference>
<comment type="caution">
    <text evidence="1">The sequence shown here is derived from an EMBL/GenBank/DDBJ whole genome shotgun (WGS) entry which is preliminary data.</text>
</comment>
<gene>
    <name evidence="1" type="ORF">H1D41_14845</name>
</gene>
<organism evidence="1 2">
    <name type="scientific">Halocynthiibacter styelae</name>
    <dbReference type="NCBI Taxonomy" id="2761955"/>
    <lineage>
        <taxon>Bacteria</taxon>
        <taxon>Pseudomonadati</taxon>
        <taxon>Pseudomonadota</taxon>
        <taxon>Alphaproteobacteria</taxon>
        <taxon>Rhodobacterales</taxon>
        <taxon>Paracoccaceae</taxon>
        <taxon>Halocynthiibacter</taxon>
    </lineage>
</organism>
<proteinExistence type="predicted"/>